<dbReference type="PANTHER" id="PTHR30537">
    <property type="entry name" value="HTH-TYPE TRANSCRIPTIONAL REGULATOR"/>
    <property type="match status" value="1"/>
</dbReference>
<dbReference type="GO" id="GO:0043565">
    <property type="term" value="F:sequence-specific DNA binding"/>
    <property type="evidence" value="ECO:0007669"/>
    <property type="project" value="TreeGrafter"/>
</dbReference>
<accession>W0V531</accession>
<dbReference type="Pfam" id="PF00126">
    <property type="entry name" value="HTH_1"/>
    <property type="match status" value="1"/>
</dbReference>
<dbReference type="GO" id="GO:0006351">
    <property type="term" value="P:DNA-templated transcription"/>
    <property type="evidence" value="ECO:0007669"/>
    <property type="project" value="TreeGrafter"/>
</dbReference>
<evidence type="ECO:0000256" key="3">
    <source>
        <dbReference type="ARBA" id="ARBA00023125"/>
    </source>
</evidence>
<evidence type="ECO:0000259" key="5">
    <source>
        <dbReference type="PROSITE" id="PS50931"/>
    </source>
</evidence>
<gene>
    <name evidence="6" type="ORF">GJA_1751</name>
</gene>
<dbReference type="Proteomes" id="UP000027604">
    <property type="component" value="Chromosome I"/>
</dbReference>
<proteinExistence type="inferred from homology"/>
<dbReference type="OrthoDB" id="570111at2"/>
<dbReference type="AlphaFoldDB" id="W0V531"/>
<dbReference type="GO" id="GO:0003700">
    <property type="term" value="F:DNA-binding transcription factor activity"/>
    <property type="evidence" value="ECO:0007669"/>
    <property type="project" value="InterPro"/>
</dbReference>
<dbReference type="InterPro" id="IPR058163">
    <property type="entry name" value="LysR-type_TF_proteobact-type"/>
</dbReference>
<dbReference type="PROSITE" id="PS50931">
    <property type="entry name" value="HTH_LYSR"/>
    <property type="match status" value="1"/>
</dbReference>
<dbReference type="SUPFAM" id="SSF53850">
    <property type="entry name" value="Periplasmic binding protein-like II"/>
    <property type="match status" value="1"/>
</dbReference>
<dbReference type="RefSeq" id="WP_051780478.1">
    <property type="nucleotide sequence ID" value="NZ_BCTH01000005.1"/>
</dbReference>
<keyword evidence="2" id="KW-0805">Transcription regulation</keyword>
<dbReference type="Gene3D" id="3.40.190.290">
    <property type="match status" value="1"/>
</dbReference>
<evidence type="ECO:0000256" key="1">
    <source>
        <dbReference type="ARBA" id="ARBA00009437"/>
    </source>
</evidence>
<dbReference type="HOGENOM" id="CLU_039613_2_1_4"/>
<dbReference type="eggNOG" id="COG0583">
    <property type="taxonomic scope" value="Bacteria"/>
</dbReference>
<dbReference type="KEGG" id="jag:GJA_1751"/>
<sequence>MDDFNWDDLRFVLAVARHGSVAAAARILKVTHGTVLRRLQKTELTLGTRIFDRLAAGYKGAEGGKLLIAAAETIEATVNETRRRLSGQRAEVDGKIRFTTTDALMECMVSPILASFRAKYPAITVEVMISNSQLDLQKHAADIALRPSVAPPDKLVGKRLGPLVFGLYATPGYLAQADVASVAGLYWLLPDGALENSSVSSWLQRALPNQPAALRANSFIVLRQLAEAGLGVAPLPVMLVRPGSPLRCVSMVPKSGNSELWLLTHADLRYATRIKLFIEHMAEHVRQQRDLYGNGGQYAIWPETMLQAPSSTA</sequence>
<protein>
    <submittedName>
        <fullName evidence="6">Bacterial regulatory helix-turn-helix, lysR family protein</fullName>
    </submittedName>
</protein>
<keyword evidence="3" id="KW-0238">DNA-binding</keyword>
<feature type="domain" description="HTH lysR-type" evidence="5">
    <location>
        <begin position="4"/>
        <end position="53"/>
    </location>
</feature>
<dbReference type="PANTHER" id="PTHR30537:SF3">
    <property type="entry name" value="TRANSCRIPTIONAL REGULATORY PROTEIN"/>
    <property type="match status" value="1"/>
</dbReference>
<keyword evidence="7" id="KW-1185">Reference proteome</keyword>
<name>W0V531_9BURK</name>
<dbReference type="EMBL" id="HG322949">
    <property type="protein sequence ID" value="CDG82387.1"/>
    <property type="molecule type" value="Genomic_DNA"/>
</dbReference>
<evidence type="ECO:0000313" key="7">
    <source>
        <dbReference type="Proteomes" id="UP000027604"/>
    </source>
</evidence>
<reference evidence="6 7" key="1">
    <citation type="journal article" date="2015" name="Genome Announc.">
        <title>Genome Sequence of Mushroom Soft-Rot Pathogen Janthinobacterium agaricidamnosum.</title>
        <authorList>
            <person name="Graupner K."/>
            <person name="Lackner G."/>
            <person name="Hertweck C."/>
        </authorList>
    </citation>
    <scope>NUCLEOTIDE SEQUENCE [LARGE SCALE GENOMIC DNA]</scope>
    <source>
        <strain evidence="7">NBRC 102515 / DSM 9628</strain>
    </source>
</reference>
<keyword evidence="4" id="KW-0804">Transcription</keyword>
<dbReference type="PATRIC" id="fig|1349767.4.peg.3528"/>
<dbReference type="SUPFAM" id="SSF46785">
    <property type="entry name" value="Winged helix' DNA-binding domain"/>
    <property type="match status" value="1"/>
</dbReference>
<dbReference type="InterPro" id="IPR005119">
    <property type="entry name" value="LysR_subst-bd"/>
</dbReference>
<dbReference type="Gene3D" id="1.10.10.10">
    <property type="entry name" value="Winged helix-like DNA-binding domain superfamily/Winged helix DNA-binding domain"/>
    <property type="match status" value="1"/>
</dbReference>
<dbReference type="InterPro" id="IPR000847">
    <property type="entry name" value="LysR_HTH_N"/>
</dbReference>
<evidence type="ECO:0000256" key="2">
    <source>
        <dbReference type="ARBA" id="ARBA00023015"/>
    </source>
</evidence>
<dbReference type="InterPro" id="IPR036388">
    <property type="entry name" value="WH-like_DNA-bd_sf"/>
</dbReference>
<organism evidence="6 7">
    <name type="scientific">Janthinobacterium agaricidamnosum NBRC 102515 = DSM 9628</name>
    <dbReference type="NCBI Taxonomy" id="1349767"/>
    <lineage>
        <taxon>Bacteria</taxon>
        <taxon>Pseudomonadati</taxon>
        <taxon>Pseudomonadota</taxon>
        <taxon>Betaproteobacteria</taxon>
        <taxon>Burkholderiales</taxon>
        <taxon>Oxalobacteraceae</taxon>
        <taxon>Janthinobacterium</taxon>
    </lineage>
</organism>
<dbReference type="STRING" id="1349767.GJA_1751"/>
<dbReference type="Pfam" id="PF03466">
    <property type="entry name" value="LysR_substrate"/>
    <property type="match status" value="1"/>
</dbReference>
<dbReference type="InterPro" id="IPR036390">
    <property type="entry name" value="WH_DNA-bd_sf"/>
</dbReference>
<evidence type="ECO:0000313" key="6">
    <source>
        <dbReference type="EMBL" id="CDG82387.1"/>
    </source>
</evidence>
<comment type="similarity">
    <text evidence="1">Belongs to the LysR transcriptional regulatory family.</text>
</comment>
<evidence type="ECO:0000256" key="4">
    <source>
        <dbReference type="ARBA" id="ARBA00023163"/>
    </source>
</evidence>